<gene>
    <name evidence="2" type="ORF">ACH4WX_08865</name>
</gene>
<keyword evidence="3" id="KW-1185">Reference proteome</keyword>
<dbReference type="GeneID" id="93503956"/>
<feature type="compositionally biased region" description="Basic and acidic residues" evidence="1">
    <location>
        <begin position="27"/>
        <end position="41"/>
    </location>
</feature>
<accession>A0ABW7TL29</accession>
<dbReference type="EMBL" id="JBIRUQ010000002">
    <property type="protein sequence ID" value="MFI1460823.1"/>
    <property type="molecule type" value="Genomic_DNA"/>
</dbReference>
<dbReference type="Proteomes" id="UP001611263">
    <property type="component" value="Unassembled WGS sequence"/>
</dbReference>
<evidence type="ECO:0000313" key="3">
    <source>
        <dbReference type="Proteomes" id="UP001611263"/>
    </source>
</evidence>
<protein>
    <submittedName>
        <fullName evidence="2">Uncharacterized protein</fullName>
    </submittedName>
</protein>
<organism evidence="2 3">
    <name type="scientific">Nocardia carnea</name>
    <dbReference type="NCBI Taxonomy" id="37328"/>
    <lineage>
        <taxon>Bacteria</taxon>
        <taxon>Bacillati</taxon>
        <taxon>Actinomycetota</taxon>
        <taxon>Actinomycetes</taxon>
        <taxon>Mycobacteriales</taxon>
        <taxon>Nocardiaceae</taxon>
        <taxon>Nocardia</taxon>
    </lineage>
</organism>
<dbReference type="RefSeq" id="WP_033245914.1">
    <property type="nucleotide sequence ID" value="NZ_JBIRUQ010000002.1"/>
</dbReference>
<feature type="region of interest" description="Disordered" evidence="1">
    <location>
        <begin position="22"/>
        <end position="91"/>
    </location>
</feature>
<name>A0ABW7TL29_9NOCA</name>
<comment type="caution">
    <text evidence="2">The sequence shown here is derived from an EMBL/GenBank/DDBJ whole genome shotgun (WGS) entry which is preliminary data.</text>
</comment>
<evidence type="ECO:0000313" key="2">
    <source>
        <dbReference type="EMBL" id="MFI1460823.1"/>
    </source>
</evidence>
<reference evidence="2 3" key="1">
    <citation type="submission" date="2024-10" db="EMBL/GenBank/DDBJ databases">
        <title>The Natural Products Discovery Center: Release of the First 8490 Sequenced Strains for Exploring Actinobacteria Biosynthetic Diversity.</title>
        <authorList>
            <person name="Kalkreuter E."/>
            <person name="Kautsar S.A."/>
            <person name="Yang D."/>
            <person name="Bader C.D."/>
            <person name="Teijaro C.N."/>
            <person name="Fluegel L."/>
            <person name="Davis C.M."/>
            <person name="Simpson J.R."/>
            <person name="Lauterbach L."/>
            <person name="Steele A.D."/>
            <person name="Gui C."/>
            <person name="Meng S."/>
            <person name="Li G."/>
            <person name="Viehrig K."/>
            <person name="Ye F."/>
            <person name="Su P."/>
            <person name="Kiefer A.F."/>
            <person name="Nichols A."/>
            <person name="Cepeda A.J."/>
            <person name="Yan W."/>
            <person name="Fan B."/>
            <person name="Jiang Y."/>
            <person name="Adhikari A."/>
            <person name="Zheng C.-J."/>
            <person name="Schuster L."/>
            <person name="Cowan T.M."/>
            <person name="Smanski M.J."/>
            <person name="Chevrette M.G."/>
            <person name="De Carvalho L.P.S."/>
            <person name="Shen B."/>
        </authorList>
    </citation>
    <scope>NUCLEOTIDE SEQUENCE [LARGE SCALE GENOMIC DNA]</scope>
    <source>
        <strain evidence="2 3">NPDC020568</strain>
    </source>
</reference>
<proteinExistence type="predicted"/>
<evidence type="ECO:0000256" key="1">
    <source>
        <dbReference type="SAM" id="MobiDB-lite"/>
    </source>
</evidence>
<sequence length="252" mass="27498">MGAGKSWGEVAAELIQKLKQLAPNYTRAHELPTRRAADTARDAGNAFERSDAAAARSLAETGRTPNPTPPAGSDIGKPTNASGSNPERRVRLDLATPDYTAKLAEAPIYRKKSLVRARIAEEGELVETVLADGTRETTNRTRAGQVVITNPGGEEYIYKAAETDIDAARTHFRQRHEETEEAGVYRAKGKIRAIPNDTGHPIEIMAPWGEPQYADVGGKIGTPFDPEKPDEISLDRYLIGGQEFIDTYELDT</sequence>